<name>A0A261Y6A0_9FUNG</name>
<evidence type="ECO:0000313" key="4">
    <source>
        <dbReference type="Proteomes" id="UP000242875"/>
    </source>
</evidence>
<keyword evidence="2" id="KW-0732">Signal</keyword>
<dbReference type="EMBL" id="MVBO01000007">
    <property type="protein sequence ID" value="OZJ06014.1"/>
    <property type="molecule type" value="Genomic_DNA"/>
</dbReference>
<keyword evidence="4" id="KW-1185">Reference proteome</keyword>
<feature type="compositionally biased region" description="Basic and acidic residues" evidence="1">
    <location>
        <begin position="215"/>
        <end position="227"/>
    </location>
</feature>
<feature type="compositionally biased region" description="Basic residues" evidence="1">
    <location>
        <begin position="43"/>
        <end position="53"/>
    </location>
</feature>
<feature type="chain" id="PRO_5013125459" evidence="2">
    <location>
        <begin position="24"/>
        <end position="254"/>
    </location>
</feature>
<feature type="region of interest" description="Disordered" evidence="1">
    <location>
        <begin position="27"/>
        <end position="60"/>
    </location>
</feature>
<dbReference type="Proteomes" id="UP000242875">
    <property type="component" value="Unassembled WGS sequence"/>
</dbReference>
<comment type="caution">
    <text evidence="3">The sequence shown here is derived from an EMBL/GenBank/DDBJ whole genome shotgun (WGS) entry which is preliminary data.</text>
</comment>
<feature type="compositionally biased region" description="Basic and acidic residues" evidence="1">
    <location>
        <begin position="119"/>
        <end position="128"/>
    </location>
</feature>
<gene>
    <name evidence="3" type="ORF">BZG36_01072</name>
</gene>
<evidence type="ECO:0000256" key="2">
    <source>
        <dbReference type="SAM" id="SignalP"/>
    </source>
</evidence>
<proteinExistence type="predicted"/>
<dbReference type="OrthoDB" id="2445978at2759"/>
<feature type="region of interest" description="Disordered" evidence="1">
    <location>
        <begin position="72"/>
        <end position="254"/>
    </location>
</feature>
<sequence length="254" mass="28159">MWQELGLLATLLLLPLVIYWARTAPIDTGDHGQRDVSSAATTKNKKRKKKAKKSTTVASQDTDALAAVQGQQDAAVVKDAPKQETKPVLTKASADITKKPSPPPSPSPADQPSIPSFEEAAKDRRPDIDALFEPPTYSRVMRIAPEQPKAVRQQVPAQAGWQGVDYSRPTSSSPKAAPEPLTKKQRQNQLRAQRKKEEKQSFAEQQAARLRHHKKDLEARRLDELTRKPAPNPSSFWDKKPASASVVDGRLIWE</sequence>
<evidence type="ECO:0000313" key="3">
    <source>
        <dbReference type="EMBL" id="OZJ06014.1"/>
    </source>
</evidence>
<organism evidence="3 4">
    <name type="scientific">Bifiguratus adelaidae</name>
    <dbReference type="NCBI Taxonomy" id="1938954"/>
    <lineage>
        <taxon>Eukaryota</taxon>
        <taxon>Fungi</taxon>
        <taxon>Fungi incertae sedis</taxon>
        <taxon>Mucoromycota</taxon>
        <taxon>Mucoromycotina</taxon>
        <taxon>Endogonomycetes</taxon>
        <taxon>Endogonales</taxon>
        <taxon>Endogonales incertae sedis</taxon>
        <taxon>Bifiguratus</taxon>
    </lineage>
</organism>
<evidence type="ECO:0000256" key="1">
    <source>
        <dbReference type="SAM" id="MobiDB-lite"/>
    </source>
</evidence>
<dbReference type="AlphaFoldDB" id="A0A261Y6A0"/>
<feature type="signal peptide" evidence="2">
    <location>
        <begin position="1"/>
        <end position="23"/>
    </location>
</feature>
<reference evidence="3 4" key="1">
    <citation type="journal article" date="2017" name="Mycologia">
        <title>Bifiguratus adelaidae, gen. et sp. nov., a new member of Mucoromycotina in endophytic and soil-dwelling habitats.</title>
        <authorList>
            <person name="Torres-Cruz T.J."/>
            <person name="Billingsley Tobias T.L."/>
            <person name="Almatruk M."/>
            <person name="Hesse C."/>
            <person name="Kuske C.R."/>
            <person name="Desiro A."/>
            <person name="Benucci G.M."/>
            <person name="Bonito G."/>
            <person name="Stajich J.E."/>
            <person name="Dunlap C."/>
            <person name="Arnold A.E."/>
            <person name="Porras-Alfaro A."/>
        </authorList>
    </citation>
    <scope>NUCLEOTIDE SEQUENCE [LARGE SCALE GENOMIC DNA]</scope>
    <source>
        <strain evidence="3 4">AZ0501</strain>
    </source>
</reference>
<feature type="compositionally biased region" description="Pro residues" evidence="1">
    <location>
        <begin position="100"/>
        <end position="109"/>
    </location>
</feature>
<accession>A0A261Y6A0</accession>
<protein>
    <submittedName>
        <fullName evidence="3">Uncharacterized protein</fullName>
    </submittedName>
</protein>